<reference evidence="1 2" key="1">
    <citation type="submission" date="2020-05" db="EMBL/GenBank/DDBJ databases">
        <title>Ramlibacter rhizophilus sp. nov., isolated from rhizosphere soil of national flower Mugunghwa from South Korea.</title>
        <authorList>
            <person name="Zheng-Fei Y."/>
            <person name="Huan T."/>
        </authorList>
    </citation>
    <scope>NUCLEOTIDE SEQUENCE [LARGE SCALE GENOMIC DNA]</scope>
    <source>
        <strain evidence="1 2">H242</strain>
    </source>
</reference>
<name>A0ABX6P2T8_9BURK</name>
<proteinExistence type="predicted"/>
<accession>A0ABX6P2T8</accession>
<gene>
    <name evidence="1" type="ORF">HK414_13050</name>
</gene>
<keyword evidence="2" id="KW-1185">Reference proteome</keyword>
<sequence length="136" mass="14785">MTNEQTELQRADELAALRLKVQVLDAQQQAMRLVLVACVTTSPEAAAMLQRARPVFVQSLRGFGVTDPLQLQCGADFMEGLALAGEAQKPRSLPEFVRRLAFDTLATVEAVCRPSRWSWRTALGVAGVASAVFLLA</sequence>
<organism evidence="1 2">
    <name type="scientific">Ramlibacter terrae</name>
    <dbReference type="NCBI Taxonomy" id="2732511"/>
    <lineage>
        <taxon>Bacteria</taxon>
        <taxon>Pseudomonadati</taxon>
        <taxon>Pseudomonadota</taxon>
        <taxon>Betaproteobacteria</taxon>
        <taxon>Burkholderiales</taxon>
        <taxon>Comamonadaceae</taxon>
        <taxon>Ramlibacter</taxon>
    </lineage>
</organism>
<protein>
    <submittedName>
        <fullName evidence="1">Uncharacterized protein</fullName>
    </submittedName>
</protein>
<dbReference type="Proteomes" id="UP000500826">
    <property type="component" value="Chromosome"/>
</dbReference>
<evidence type="ECO:0000313" key="2">
    <source>
        <dbReference type="Proteomes" id="UP000500826"/>
    </source>
</evidence>
<evidence type="ECO:0000313" key="1">
    <source>
        <dbReference type="EMBL" id="QJW84373.1"/>
    </source>
</evidence>
<reference evidence="1 2" key="2">
    <citation type="submission" date="2020-05" db="EMBL/GenBank/DDBJ databases">
        <authorList>
            <person name="Khan S.A."/>
            <person name="Jeon C.O."/>
            <person name="Chun B.H."/>
        </authorList>
    </citation>
    <scope>NUCLEOTIDE SEQUENCE [LARGE SCALE GENOMIC DNA]</scope>
    <source>
        <strain evidence="1 2">H242</strain>
    </source>
</reference>
<dbReference type="EMBL" id="CP053418">
    <property type="protein sequence ID" value="QJW84373.1"/>
    <property type="molecule type" value="Genomic_DNA"/>
</dbReference>